<accession>A0A1E3LTR8</accession>
<dbReference type="Proteomes" id="UP000094487">
    <property type="component" value="Unassembled WGS sequence"/>
</dbReference>
<reference evidence="1 2" key="1">
    <citation type="submission" date="2016-08" db="EMBL/GenBank/DDBJ databases">
        <title>Draft genome of the agarase producing Sphingomonas sp. MCT13.</title>
        <authorList>
            <person name="D'Andrea M.M."/>
            <person name="Rossolini G.M."/>
            <person name="Thaller M.C."/>
        </authorList>
    </citation>
    <scope>NUCLEOTIDE SEQUENCE [LARGE SCALE GENOMIC DNA]</scope>
    <source>
        <strain evidence="1 2">MCT13</strain>
    </source>
</reference>
<dbReference type="EMBL" id="MDDS01000035">
    <property type="protein sequence ID" value="ODP37158.1"/>
    <property type="molecule type" value="Genomic_DNA"/>
</dbReference>
<evidence type="ECO:0000313" key="2">
    <source>
        <dbReference type="Proteomes" id="UP000094487"/>
    </source>
</evidence>
<proteinExistence type="predicted"/>
<dbReference type="OrthoDB" id="8640119at2"/>
<dbReference type="AlphaFoldDB" id="A0A1E3LTR8"/>
<keyword evidence="2" id="KW-1185">Reference proteome</keyword>
<dbReference type="RefSeq" id="WP_069320968.1">
    <property type="nucleotide sequence ID" value="NZ_MDDS01000035.1"/>
</dbReference>
<evidence type="ECO:0000313" key="1">
    <source>
        <dbReference type="EMBL" id="ODP37158.1"/>
    </source>
</evidence>
<dbReference type="STRING" id="1888892.BFL28_02675"/>
<gene>
    <name evidence="1" type="ORF">BFL28_02675</name>
</gene>
<protein>
    <submittedName>
        <fullName evidence="1">Uncharacterized protein</fullName>
    </submittedName>
</protein>
<name>A0A1E3LTR8_9SPHN</name>
<sequence>MKRHVVILLGVVAVTLIAVVLASTTFFERPLRLYDYGTPLLAGVLTFLKLWFDARAAAHRGGAPGEG</sequence>
<organism evidence="1 2">
    <name type="scientific">Sphingomonas turrisvirgatae</name>
    <dbReference type="NCBI Taxonomy" id="1888892"/>
    <lineage>
        <taxon>Bacteria</taxon>
        <taxon>Pseudomonadati</taxon>
        <taxon>Pseudomonadota</taxon>
        <taxon>Alphaproteobacteria</taxon>
        <taxon>Sphingomonadales</taxon>
        <taxon>Sphingomonadaceae</taxon>
        <taxon>Sphingomonas</taxon>
    </lineage>
</organism>
<comment type="caution">
    <text evidence="1">The sequence shown here is derived from an EMBL/GenBank/DDBJ whole genome shotgun (WGS) entry which is preliminary data.</text>
</comment>